<sequence length="103" mass="11631">MDGGCDFFKWYDGKMSNRVTNLLRQLCHSERNLLKDNLALRNNVMDLVSFYGNHNGCSSAAGIEVEGGRSVCGVEGEVALRKKMLTIKQKIEVIKKEKSMYKN</sequence>
<proteinExistence type="predicted"/>
<dbReference type="EMBL" id="JARKNE010000007">
    <property type="protein sequence ID" value="KAK5819612.1"/>
    <property type="molecule type" value="Genomic_DNA"/>
</dbReference>
<organism evidence="1 2">
    <name type="scientific">Gossypium arboreum</name>
    <name type="common">Tree cotton</name>
    <name type="synonym">Gossypium nanking</name>
    <dbReference type="NCBI Taxonomy" id="29729"/>
    <lineage>
        <taxon>Eukaryota</taxon>
        <taxon>Viridiplantae</taxon>
        <taxon>Streptophyta</taxon>
        <taxon>Embryophyta</taxon>
        <taxon>Tracheophyta</taxon>
        <taxon>Spermatophyta</taxon>
        <taxon>Magnoliopsida</taxon>
        <taxon>eudicotyledons</taxon>
        <taxon>Gunneridae</taxon>
        <taxon>Pentapetalae</taxon>
        <taxon>rosids</taxon>
        <taxon>malvids</taxon>
        <taxon>Malvales</taxon>
        <taxon>Malvaceae</taxon>
        <taxon>Malvoideae</taxon>
        <taxon>Gossypium</taxon>
    </lineage>
</organism>
<evidence type="ECO:0000313" key="1">
    <source>
        <dbReference type="EMBL" id="KAK5819612.1"/>
    </source>
</evidence>
<dbReference type="Proteomes" id="UP001358586">
    <property type="component" value="Chromosome 7"/>
</dbReference>
<name>A0ABR0PEN3_GOSAR</name>
<accession>A0ABR0PEN3</accession>
<protein>
    <submittedName>
        <fullName evidence="1">Uncharacterized protein</fullName>
    </submittedName>
</protein>
<reference evidence="1 2" key="1">
    <citation type="submission" date="2023-03" db="EMBL/GenBank/DDBJ databases">
        <title>WGS of Gossypium arboreum.</title>
        <authorList>
            <person name="Yu D."/>
        </authorList>
    </citation>
    <scope>NUCLEOTIDE SEQUENCE [LARGE SCALE GENOMIC DNA]</scope>
    <source>
        <tissue evidence="1">Leaf</tissue>
    </source>
</reference>
<evidence type="ECO:0000313" key="2">
    <source>
        <dbReference type="Proteomes" id="UP001358586"/>
    </source>
</evidence>
<comment type="caution">
    <text evidence="1">The sequence shown here is derived from an EMBL/GenBank/DDBJ whole genome shotgun (WGS) entry which is preliminary data.</text>
</comment>
<keyword evidence="2" id="KW-1185">Reference proteome</keyword>
<gene>
    <name evidence="1" type="ORF">PVK06_024628</name>
</gene>